<comment type="similarity">
    <text evidence="1">Belongs to the glycosyl hydrolase 3 family.</text>
</comment>
<dbReference type="GO" id="GO:0005975">
    <property type="term" value="P:carbohydrate metabolic process"/>
    <property type="evidence" value="ECO:0007669"/>
    <property type="project" value="InterPro"/>
</dbReference>
<feature type="domain" description="Glycoside hydrolase family 3 N-terminal" evidence="4">
    <location>
        <begin position="20"/>
        <end position="321"/>
    </location>
</feature>
<accession>A0A399EHI4</accession>
<dbReference type="Gene3D" id="3.20.20.300">
    <property type="entry name" value="Glycoside hydrolase, family 3, N-terminal domain"/>
    <property type="match status" value="1"/>
</dbReference>
<dbReference type="PANTHER" id="PTHR30480">
    <property type="entry name" value="BETA-HEXOSAMINIDASE-RELATED"/>
    <property type="match status" value="1"/>
</dbReference>
<dbReference type="RefSeq" id="WP_170159662.1">
    <property type="nucleotide sequence ID" value="NZ_QXDL01000115.1"/>
</dbReference>
<sequence length="508" mass="54313">MDETLRLAGRLMGVDIPAPELDDATRAHLAKYRFGSVCLFRKNVRDRHQLARLVAELREVLGPECLISIDQEGGAVQRTTDLPEAPAPMAIGATGDAGLAEAVGGAVGRSLIALGINWNFAPSLDVNTNPLNPVIGDRSFGSDPAKVAELGLAWAKGLEQAGVMACVKHFPGHGDTHLDSHLDLPTVGKPRALLERLEFLPFRRAAEAGVGSFMTAHIVYPELDPDYPATLSSRILSGLLRQEWGYDGLVVTDSMDMKAITKFSPDAGAAAVRAFNAGADTVLALGPKPVQAAQAEALAKAIADGTIPRARLEHSLERLARAARAFPGTPRPYSTQAEAADRALMKEAAARSLTRHGPVRLPRPADRVLFVAPDVAPGESAYENGPAAQDLARRLKERFPGLRTLAYPRQQPQAVLASAQAAAKESDFILYVSTTRQQLSHAEAELAQALFALDKPALHVALWNPYHVQVVRQPALITYGWRPPTLEALVEALNGAEAPGKLPVELAG</sequence>
<dbReference type="InterPro" id="IPR036962">
    <property type="entry name" value="Glyco_hydro_3_N_sf"/>
</dbReference>
<dbReference type="InterPro" id="IPR050226">
    <property type="entry name" value="NagZ_Beta-hexosaminidase"/>
</dbReference>
<keyword evidence="2 5" id="KW-0378">Hydrolase</keyword>
<dbReference type="AlphaFoldDB" id="A0A399EHI4"/>
<organism evidence="5 6">
    <name type="scientific">Calidithermus terrae</name>
    <dbReference type="NCBI Taxonomy" id="1408545"/>
    <lineage>
        <taxon>Bacteria</taxon>
        <taxon>Thermotogati</taxon>
        <taxon>Deinococcota</taxon>
        <taxon>Deinococci</taxon>
        <taxon>Thermales</taxon>
        <taxon>Thermaceae</taxon>
        <taxon>Calidithermus</taxon>
    </lineage>
</organism>
<dbReference type="GO" id="GO:0004563">
    <property type="term" value="F:beta-N-acetylhexosaminidase activity"/>
    <property type="evidence" value="ECO:0007669"/>
    <property type="project" value="UniProtKB-EC"/>
</dbReference>
<dbReference type="SUPFAM" id="SSF51445">
    <property type="entry name" value="(Trans)glycosidases"/>
    <property type="match status" value="1"/>
</dbReference>
<protein>
    <submittedName>
        <fullName evidence="5">Beta-hexosaminidase</fullName>
        <ecNumber evidence="5">3.2.1.52</ecNumber>
    </submittedName>
</protein>
<evidence type="ECO:0000313" key="6">
    <source>
        <dbReference type="Proteomes" id="UP000265715"/>
    </source>
</evidence>
<proteinExistence type="inferred from homology"/>
<dbReference type="GO" id="GO:0009254">
    <property type="term" value="P:peptidoglycan turnover"/>
    <property type="evidence" value="ECO:0007669"/>
    <property type="project" value="TreeGrafter"/>
</dbReference>
<evidence type="ECO:0000256" key="1">
    <source>
        <dbReference type="ARBA" id="ARBA00005336"/>
    </source>
</evidence>
<comment type="caution">
    <text evidence="5">The sequence shown here is derived from an EMBL/GenBank/DDBJ whole genome shotgun (WGS) entry which is preliminary data.</text>
</comment>
<dbReference type="PANTHER" id="PTHR30480:SF16">
    <property type="entry name" value="GLYCOSIDE HYDROLASE FAMILY 3 DOMAIN PROTEIN"/>
    <property type="match status" value="1"/>
</dbReference>
<keyword evidence="3 5" id="KW-0326">Glycosidase</keyword>
<dbReference type="EC" id="3.2.1.52" evidence="5"/>
<dbReference type="PRINTS" id="PR00133">
    <property type="entry name" value="GLHYDRLASE3"/>
</dbReference>
<reference evidence="5 6" key="1">
    <citation type="submission" date="2018-08" db="EMBL/GenBank/DDBJ databases">
        <title>Meiothermus terrae DSM 26712 genome sequencing project.</title>
        <authorList>
            <person name="Da Costa M.S."/>
            <person name="Albuquerque L."/>
            <person name="Raposo P."/>
            <person name="Froufe H.J.C."/>
            <person name="Barroso C.S."/>
            <person name="Egas C."/>
        </authorList>
    </citation>
    <scope>NUCLEOTIDE SEQUENCE [LARGE SCALE GENOMIC DNA]</scope>
    <source>
        <strain evidence="5 6">DSM 26712</strain>
    </source>
</reference>
<evidence type="ECO:0000313" key="5">
    <source>
        <dbReference type="EMBL" id="RIH82589.1"/>
    </source>
</evidence>
<dbReference type="PROSITE" id="PS00775">
    <property type="entry name" value="GLYCOSYL_HYDROL_F3"/>
    <property type="match status" value="1"/>
</dbReference>
<evidence type="ECO:0000259" key="4">
    <source>
        <dbReference type="Pfam" id="PF00933"/>
    </source>
</evidence>
<dbReference type="InterPro" id="IPR001764">
    <property type="entry name" value="Glyco_hydro_3_N"/>
</dbReference>
<dbReference type="EMBL" id="QXDL01000115">
    <property type="protein sequence ID" value="RIH82589.1"/>
    <property type="molecule type" value="Genomic_DNA"/>
</dbReference>
<dbReference type="Gene3D" id="3.40.50.1700">
    <property type="entry name" value="Glycoside hydrolase family 3 C-terminal domain"/>
    <property type="match status" value="1"/>
</dbReference>
<dbReference type="Pfam" id="PF00933">
    <property type="entry name" value="Glyco_hydro_3"/>
    <property type="match status" value="1"/>
</dbReference>
<evidence type="ECO:0000256" key="3">
    <source>
        <dbReference type="ARBA" id="ARBA00023295"/>
    </source>
</evidence>
<evidence type="ECO:0000256" key="2">
    <source>
        <dbReference type="ARBA" id="ARBA00022801"/>
    </source>
</evidence>
<dbReference type="InterPro" id="IPR036881">
    <property type="entry name" value="Glyco_hydro_3_C_sf"/>
</dbReference>
<keyword evidence="6" id="KW-1185">Reference proteome</keyword>
<dbReference type="Proteomes" id="UP000265715">
    <property type="component" value="Unassembled WGS sequence"/>
</dbReference>
<name>A0A399EHI4_9DEIN</name>
<dbReference type="InterPro" id="IPR019800">
    <property type="entry name" value="Glyco_hydro_3_AS"/>
</dbReference>
<dbReference type="InterPro" id="IPR017853">
    <property type="entry name" value="GH"/>
</dbReference>
<gene>
    <name evidence="5" type="primary">nagZ</name>
    <name evidence="5" type="ORF">Mterra_02597</name>
</gene>